<dbReference type="InterPro" id="IPR035386">
    <property type="entry name" value="Arm-DNA-bind_5"/>
</dbReference>
<dbReference type="Pfam" id="PF17293">
    <property type="entry name" value="Arm-DNA-bind_5"/>
    <property type="match status" value="1"/>
</dbReference>
<dbReference type="Pfam" id="PF00589">
    <property type="entry name" value="Phage_integrase"/>
    <property type="match status" value="1"/>
</dbReference>
<keyword evidence="3" id="KW-0233">DNA recombination</keyword>
<dbReference type="STRING" id="504472.Slin_3099"/>
<feature type="domain" description="Tyr recombinase" evidence="4">
    <location>
        <begin position="228"/>
        <end position="438"/>
    </location>
</feature>
<dbReference type="PANTHER" id="PTHR30349:SF64">
    <property type="entry name" value="PROPHAGE INTEGRASE INTD-RELATED"/>
    <property type="match status" value="1"/>
</dbReference>
<dbReference type="InterPro" id="IPR011010">
    <property type="entry name" value="DNA_brk_join_enz"/>
</dbReference>
<dbReference type="AlphaFoldDB" id="D2QLG3"/>
<sequence length="441" mass="49580">MKVVYFTSKTLSDGSHPFMVRITKDRVRKYIATGLSIFPKYWNDKYTSYREAIRKSYPEPNRNNLITALEGWEKKYSTAAESLSVADEVHNSKDVASKAIEGRKQARKSKLLPYVDELINNMVKVDRVGNSLVYKDLRNQLADFIKNGYVQADDIRFADITVKFLNEFEIYMSAKGVADTTLSNRFRTLRATLNKAISEGLADIKDYPFTRNVSDKHKFSVAKFDTTTRKRAISRDDVRKIETYIPAATATGAFSELRNGIEVERLERAKNVFLFSFYVGGINFVDLTQLRWRDLDADNDGSTRLTYTRQKTGGKFSIRLLAPALAIVEKYRTATYNGPDSYVFGILNGNTHKTPTQIKNRLKKIIGQINADLKAIGETLGITTTLTTYVARHSFATSLKRAGVATGVISATMGHKTEAVTAIYLDSFASETVDSAYDALL</sequence>
<evidence type="ECO:0000256" key="2">
    <source>
        <dbReference type="ARBA" id="ARBA00023125"/>
    </source>
</evidence>
<dbReference type="SUPFAM" id="SSF56349">
    <property type="entry name" value="DNA breaking-rejoining enzymes"/>
    <property type="match status" value="1"/>
</dbReference>
<dbReference type="PROSITE" id="PS51898">
    <property type="entry name" value="TYR_RECOMBINASE"/>
    <property type="match status" value="1"/>
</dbReference>
<dbReference type="EMBL" id="CP001769">
    <property type="protein sequence ID" value="ADB39110.1"/>
    <property type="molecule type" value="Genomic_DNA"/>
</dbReference>
<dbReference type="InterPro" id="IPR050090">
    <property type="entry name" value="Tyrosine_recombinase_XerCD"/>
</dbReference>
<dbReference type="InterPro" id="IPR025269">
    <property type="entry name" value="SAM-like_dom"/>
</dbReference>
<dbReference type="Proteomes" id="UP000002028">
    <property type="component" value="Chromosome"/>
</dbReference>
<reference evidence="5 6" key="1">
    <citation type="journal article" date="2010" name="Stand. Genomic Sci.">
        <title>Complete genome sequence of Spirosoma linguale type strain (1).</title>
        <authorList>
            <person name="Lail K."/>
            <person name="Sikorski J."/>
            <person name="Saunders E."/>
            <person name="Lapidus A."/>
            <person name="Glavina Del Rio T."/>
            <person name="Copeland A."/>
            <person name="Tice H."/>
            <person name="Cheng J.-F."/>
            <person name="Lucas S."/>
            <person name="Nolan M."/>
            <person name="Bruce D."/>
            <person name="Goodwin L."/>
            <person name="Pitluck S."/>
            <person name="Ivanova N."/>
            <person name="Mavromatis K."/>
            <person name="Ovchinnikova G."/>
            <person name="Pati A."/>
            <person name="Chen A."/>
            <person name="Palaniappan K."/>
            <person name="Land M."/>
            <person name="Hauser L."/>
            <person name="Chang Y.-J."/>
            <person name="Jeffries C.D."/>
            <person name="Chain P."/>
            <person name="Brettin T."/>
            <person name="Detter J.C."/>
            <person name="Schuetze A."/>
            <person name="Rohde M."/>
            <person name="Tindall B.J."/>
            <person name="Goeker M."/>
            <person name="Bristow J."/>
            <person name="Eisen J.A."/>
            <person name="Markowitz V."/>
            <person name="Hugenholtz P."/>
            <person name="Kyrpides N.C."/>
            <person name="Klenk H.-P."/>
            <person name="Chen F."/>
        </authorList>
    </citation>
    <scope>NUCLEOTIDE SEQUENCE [LARGE SCALE GENOMIC DNA]</scope>
    <source>
        <strain evidence="6">ATCC 33905 / DSM 74 / LMG 10896 / Claus 1</strain>
    </source>
</reference>
<evidence type="ECO:0000313" key="5">
    <source>
        <dbReference type="EMBL" id="ADB39110.1"/>
    </source>
</evidence>
<dbReference type="Gene3D" id="1.10.150.130">
    <property type="match status" value="1"/>
</dbReference>
<keyword evidence="6" id="KW-1185">Reference proteome</keyword>
<dbReference type="GO" id="GO:0006310">
    <property type="term" value="P:DNA recombination"/>
    <property type="evidence" value="ECO:0007669"/>
    <property type="project" value="UniProtKB-KW"/>
</dbReference>
<dbReference type="GO" id="GO:0015074">
    <property type="term" value="P:DNA integration"/>
    <property type="evidence" value="ECO:0007669"/>
    <property type="project" value="InterPro"/>
</dbReference>
<name>D2QLG3_SPILD</name>
<dbReference type="eggNOG" id="COG0582">
    <property type="taxonomic scope" value="Bacteria"/>
</dbReference>
<dbReference type="PANTHER" id="PTHR30349">
    <property type="entry name" value="PHAGE INTEGRASE-RELATED"/>
    <property type="match status" value="1"/>
</dbReference>
<comment type="similarity">
    <text evidence="1">Belongs to the 'phage' integrase family.</text>
</comment>
<organism evidence="5 6">
    <name type="scientific">Spirosoma linguale (strain ATCC 33905 / DSM 74 / LMG 10896 / Claus 1)</name>
    <dbReference type="NCBI Taxonomy" id="504472"/>
    <lineage>
        <taxon>Bacteria</taxon>
        <taxon>Pseudomonadati</taxon>
        <taxon>Bacteroidota</taxon>
        <taxon>Cytophagia</taxon>
        <taxon>Cytophagales</taxon>
        <taxon>Cytophagaceae</taxon>
        <taxon>Spirosoma</taxon>
    </lineage>
</organism>
<dbReference type="InterPro" id="IPR013762">
    <property type="entry name" value="Integrase-like_cat_sf"/>
</dbReference>
<dbReference type="Pfam" id="PF13102">
    <property type="entry name" value="Phage_int_SAM_5"/>
    <property type="match status" value="1"/>
</dbReference>
<evidence type="ECO:0000313" key="6">
    <source>
        <dbReference type="Proteomes" id="UP000002028"/>
    </source>
</evidence>
<keyword evidence="2" id="KW-0238">DNA-binding</keyword>
<gene>
    <name evidence="5" type="ordered locus">Slin_3099</name>
</gene>
<evidence type="ECO:0000259" key="4">
    <source>
        <dbReference type="PROSITE" id="PS51898"/>
    </source>
</evidence>
<protein>
    <submittedName>
        <fullName evidence="5">Integrase family protein</fullName>
    </submittedName>
</protein>
<evidence type="ECO:0000256" key="1">
    <source>
        <dbReference type="ARBA" id="ARBA00008857"/>
    </source>
</evidence>
<dbReference type="Gene3D" id="1.10.443.10">
    <property type="entry name" value="Intergrase catalytic core"/>
    <property type="match status" value="1"/>
</dbReference>
<proteinExistence type="inferred from homology"/>
<dbReference type="InterPro" id="IPR010998">
    <property type="entry name" value="Integrase_recombinase_N"/>
</dbReference>
<dbReference type="HOGENOM" id="CLU_033139_0_1_10"/>
<dbReference type="KEGG" id="sli:Slin_3099"/>
<evidence type="ECO:0000256" key="3">
    <source>
        <dbReference type="ARBA" id="ARBA00023172"/>
    </source>
</evidence>
<dbReference type="GO" id="GO:0003677">
    <property type="term" value="F:DNA binding"/>
    <property type="evidence" value="ECO:0007669"/>
    <property type="project" value="UniProtKB-KW"/>
</dbReference>
<dbReference type="InterPro" id="IPR002104">
    <property type="entry name" value="Integrase_catalytic"/>
</dbReference>
<accession>D2QLG3</accession>